<evidence type="ECO:0000259" key="7">
    <source>
        <dbReference type="Pfam" id="PF17917"/>
    </source>
</evidence>
<dbReference type="InterPro" id="IPR041373">
    <property type="entry name" value="RT_RNaseH"/>
</dbReference>
<keyword evidence="5" id="KW-0378">Hydrolase</keyword>
<accession>A0A0R0LZL7</accession>
<comment type="caution">
    <text evidence="8">The sequence shown here is derived from an EMBL/GenBank/DDBJ whole genome shotgun (WGS) entry which is preliminary data.</text>
</comment>
<feature type="non-terminal residue" evidence="8">
    <location>
        <position position="1"/>
    </location>
</feature>
<dbReference type="SUPFAM" id="SSF56672">
    <property type="entry name" value="DNA/RNA polymerases"/>
    <property type="match status" value="1"/>
</dbReference>
<proteinExistence type="predicted"/>
<dbReference type="FunFam" id="3.10.20.370:FF:000001">
    <property type="entry name" value="Retrovirus-related Pol polyprotein from transposon 17.6-like protein"/>
    <property type="match status" value="1"/>
</dbReference>
<dbReference type="InterPro" id="IPR043128">
    <property type="entry name" value="Rev_trsase/Diguanyl_cyclase"/>
</dbReference>
<dbReference type="GO" id="GO:0004519">
    <property type="term" value="F:endonuclease activity"/>
    <property type="evidence" value="ECO:0007669"/>
    <property type="project" value="UniProtKB-KW"/>
</dbReference>
<feature type="domain" description="Reverse transcriptase RNase H-like" evidence="7">
    <location>
        <begin position="100"/>
        <end position="202"/>
    </location>
</feature>
<dbReference type="Gene3D" id="3.30.70.270">
    <property type="match status" value="1"/>
</dbReference>
<dbReference type="PANTHER" id="PTHR37984:SF5">
    <property type="entry name" value="PROTEIN NYNRIN-LIKE"/>
    <property type="match status" value="1"/>
</dbReference>
<dbReference type="GO" id="GO:0016787">
    <property type="term" value="F:hydrolase activity"/>
    <property type="evidence" value="ECO:0007669"/>
    <property type="project" value="UniProtKB-KW"/>
</dbReference>
<dbReference type="VEuPathDB" id="MicrosporidiaDB:M153_1470005070"/>
<dbReference type="CDD" id="cd09274">
    <property type="entry name" value="RNase_HI_RT_Ty3"/>
    <property type="match status" value="1"/>
</dbReference>
<dbReference type="GO" id="GO:0003964">
    <property type="term" value="F:RNA-directed DNA polymerase activity"/>
    <property type="evidence" value="ECO:0007669"/>
    <property type="project" value="UniProtKB-KW"/>
</dbReference>
<dbReference type="Gene3D" id="3.10.20.370">
    <property type="match status" value="1"/>
</dbReference>
<evidence type="ECO:0000313" key="9">
    <source>
        <dbReference type="Proteomes" id="UP000051530"/>
    </source>
</evidence>
<dbReference type="InterPro" id="IPR050951">
    <property type="entry name" value="Retrovirus_Pol_polyprotein"/>
</dbReference>
<keyword evidence="4" id="KW-0255">Endonuclease</keyword>
<evidence type="ECO:0000256" key="1">
    <source>
        <dbReference type="ARBA" id="ARBA00022679"/>
    </source>
</evidence>
<dbReference type="PANTHER" id="PTHR37984">
    <property type="entry name" value="PROTEIN CBG26694"/>
    <property type="match status" value="1"/>
</dbReference>
<keyword evidence="2" id="KW-0548">Nucleotidyltransferase</keyword>
<sequence>LKSQVRFLGFMIGNGKMWITNKHINDTIGIKEQKNRKDFQSQLGFLGYLRNFIPNFSMTMKSLYRLLKNEKKFIFTDEARYSLDMIKTDVMGNEPLILPDLQKPFIIYTDASQIGMSAALVQDNHGNLEIVQWASKRFLLRELNYSVTEKECLSVIWAVEKFKYFLHSSFTIRNDHHALKWLLELKEPKGRLARWIMKFSNFDFKFEYVKGSNNIVADPLSRRVVKESLIKMIKT</sequence>
<dbReference type="InterPro" id="IPR043502">
    <property type="entry name" value="DNA/RNA_pol_sf"/>
</dbReference>
<name>A0A0R0LZL7_9MICR</name>
<keyword evidence="3" id="KW-0540">Nuclease</keyword>
<dbReference type="Proteomes" id="UP000051530">
    <property type="component" value="Unassembled WGS sequence"/>
</dbReference>
<evidence type="ECO:0000313" key="8">
    <source>
        <dbReference type="EMBL" id="KRH94790.1"/>
    </source>
</evidence>
<gene>
    <name evidence="8" type="ORF">M153_1470005070</name>
</gene>
<keyword evidence="9" id="KW-1185">Reference proteome</keyword>
<dbReference type="OrthoDB" id="2194935at2759"/>
<evidence type="ECO:0000256" key="3">
    <source>
        <dbReference type="ARBA" id="ARBA00022722"/>
    </source>
</evidence>
<evidence type="ECO:0000256" key="6">
    <source>
        <dbReference type="ARBA" id="ARBA00022918"/>
    </source>
</evidence>
<reference evidence="8 9" key="1">
    <citation type="submission" date="2015-07" db="EMBL/GenBank/DDBJ databases">
        <title>The genome of Pseudoloma neurophilia, a relevant intracellular parasite of the zebrafish.</title>
        <authorList>
            <person name="Ndikumana S."/>
            <person name="Pelin A."/>
            <person name="Sanders J."/>
            <person name="Corradi N."/>
        </authorList>
    </citation>
    <scope>NUCLEOTIDE SEQUENCE [LARGE SCALE GENOMIC DNA]</scope>
    <source>
        <strain evidence="8 9">MK1</strain>
    </source>
</reference>
<evidence type="ECO:0000256" key="2">
    <source>
        <dbReference type="ARBA" id="ARBA00022695"/>
    </source>
</evidence>
<dbReference type="AlphaFoldDB" id="A0A0R0LZL7"/>
<keyword evidence="6" id="KW-0695">RNA-directed DNA polymerase</keyword>
<protein>
    <submittedName>
        <fullName evidence="8">Pol polyprotein</fullName>
    </submittedName>
</protein>
<evidence type="ECO:0000256" key="5">
    <source>
        <dbReference type="ARBA" id="ARBA00022801"/>
    </source>
</evidence>
<dbReference type="Pfam" id="PF17917">
    <property type="entry name" value="RT_RNaseH"/>
    <property type="match status" value="1"/>
</dbReference>
<keyword evidence="1" id="KW-0808">Transferase</keyword>
<dbReference type="EMBL" id="LGUB01000031">
    <property type="protein sequence ID" value="KRH94790.1"/>
    <property type="molecule type" value="Genomic_DNA"/>
</dbReference>
<evidence type="ECO:0000256" key="4">
    <source>
        <dbReference type="ARBA" id="ARBA00022759"/>
    </source>
</evidence>
<organism evidence="8 9">
    <name type="scientific">Pseudoloma neurophilia</name>
    <dbReference type="NCBI Taxonomy" id="146866"/>
    <lineage>
        <taxon>Eukaryota</taxon>
        <taxon>Fungi</taxon>
        <taxon>Fungi incertae sedis</taxon>
        <taxon>Microsporidia</taxon>
        <taxon>Pseudoloma</taxon>
    </lineage>
</organism>